<dbReference type="EMBL" id="FTNK01000007">
    <property type="protein sequence ID" value="SIR11638.1"/>
    <property type="molecule type" value="Genomic_DNA"/>
</dbReference>
<organism evidence="1 2">
    <name type="scientific">Paenibacillus macquariensis</name>
    <dbReference type="NCBI Taxonomy" id="948756"/>
    <lineage>
        <taxon>Bacteria</taxon>
        <taxon>Bacillati</taxon>
        <taxon>Bacillota</taxon>
        <taxon>Bacilli</taxon>
        <taxon>Bacillales</taxon>
        <taxon>Paenibacillaceae</taxon>
        <taxon>Paenibacillus</taxon>
    </lineage>
</organism>
<comment type="caution">
    <text evidence="1">The sequence shown here is derived from an EMBL/GenBank/DDBJ whole genome shotgun (WGS) entry which is preliminary data.</text>
</comment>
<evidence type="ECO:0000313" key="2">
    <source>
        <dbReference type="Proteomes" id="UP000186666"/>
    </source>
</evidence>
<reference evidence="1 2" key="1">
    <citation type="submission" date="2017-01" db="EMBL/GenBank/DDBJ databases">
        <authorList>
            <person name="Varghese N."/>
            <person name="Submissions S."/>
        </authorList>
    </citation>
    <scope>NUCLEOTIDE SEQUENCE [LARGE SCALE GENOMIC DNA]</scope>
    <source>
        <strain evidence="1 2">ATCC 23464</strain>
    </source>
</reference>
<protein>
    <submittedName>
        <fullName evidence="1">Uncharacterized protein</fullName>
    </submittedName>
</protein>
<keyword evidence="2" id="KW-1185">Reference proteome</keyword>
<evidence type="ECO:0000313" key="1">
    <source>
        <dbReference type="EMBL" id="SIR11638.1"/>
    </source>
</evidence>
<dbReference type="RefSeq" id="WP_068587750.1">
    <property type="nucleotide sequence ID" value="NZ_FTNK01000007.1"/>
</dbReference>
<accession>A0ABY1K1D5</accession>
<name>A0ABY1K1D5_9BACL</name>
<gene>
    <name evidence="1" type="ORF">SAMN05421578_107110</name>
</gene>
<proteinExistence type="predicted"/>
<sequence>MKGRCTIPRYKLQPSELKEFTSKYGDKNNKVRGWVFVKNSIKSGLIKEETEFAAYLLYGSCEARINAIRYKAQKPYLDVHIDWSDSNSMCRDIINHKPEFWKEWVVMTGKFIESKQKLSARPTVDRLSEDRSVGYRLENISPLTHSANASKALSKPCYVFQINFDLSGQKKFERFQHKKEALKFIGINNKVDTGKIFEVDGKHYLIQSEAVTLGLEPMEEYNYEDDEEYTAWIPIGTIEDSNGETRIIKQQITFPYVSVLLKQYNNT</sequence>
<dbReference type="Proteomes" id="UP000186666">
    <property type="component" value="Unassembled WGS sequence"/>
</dbReference>